<dbReference type="InterPro" id="IPR006434">
    <property type="entry name" value="Pyrimidine_nucleotidase_eu"/>
</dbReference>
<evidence type="ECO:0000256" key="5">
    <source>
        <dbReference type="ARBA" id="ARBA00022741"/>
    </source>
</evidence>
<keyword evidence="10" id="KW-1185">Reference proteome</keyword>
<dbReference type="GO" id="GO:0008253">
    <property type="term" value="F:5'-nucleotidase activity"/>
    <property type="evidence" value="ECO:0007669"/>
    <property type="project" value="UniProtKB-EC"/>
</dbReference>
<dbReference type="PANTHER" id="PTHR13045:SF0">
    <property type="entry name" value="7-METHYLGUANOSINE PHOSPHATE-SPECIFIC 5'-NUCLEOTIDASE"/>
    <property type="match status" value="1"/>
</dbReference>
<gene>
    <name evidence="9" type="ORF">HK097_001359</name>
</gene>
<dbReference type="Gene3D" id="3.40.50.1000">
    <property type="entry name" value="HAD superfamily/HAD-like"/>
    <property type="match status" value="1"/>
</dbReference>
<dbReference type="InterPro" id="IPR036412">
    <property type="entry name" value="HAD-like_sf"/>
</dbReference>
<comment type="catalytic activity">
    <reaction evidence="1">
        <text>a ribonucleoside 5'-phosphate + H2O = a ribonucleoside + phosphate</text>
        <dbReference type="Rhea" id="RHEA:12484"/>
        <dbReference type="ChEBI" id="CHEBI:15377"/>
        <dbReference type="ChEBI" id="CHEBI:18254"/>
        <dbReference type="ChEBI" id="CHEBI:43474"/>
        <dbReference type="ChEBI" id="CHEBI:58043"/>
        <dbReference type="EC" id="3.1.3.5"/>
    </reaction>
</comment>
<keyword evidence="4" id="KW-0479">Metal-binding</keyword>
<dbReference type="GO" id="GO:0005737">
    <property type="term" value="C:cytoplasm"/>
    <property type="evidence" value="ECO:0007669"/>
    <property type="project" value="InterPro"/>
</dbReference>
<dbReference type="AlphaFoldDB" id="A0AAD5X7F2"/>
<evidence type="ECO:0000256" key="1">
    <source>
        <dbReference type="ARBA" id="ARBA00000815"/>
    </source>
</evidence>
<evidence type="ECO:0000256" key="2">
    <source>
        <dbReference type="ARBA" id="ARBA00008389"/>
    </source>
</evidence>
<name>A0AAD5X7F2_9FUNG</name>
<proteinExistence type="inferred from homology"/>
<dbReference type="EMBL" id="JADGJD010000127">
    <property type="protein sequence ID" value="KAJ3054578.1"/>
    <property type="molecule type" value="Genomic_DNA"/>
</dbReference>
<dbReference type="Proteomes" id="UP001212841">
    <property type="component" value="Unassembled WGS sequence"/>
</dbReference>
<dbReference type="EC" id="3.1.3.5" evidence="3"/>
<reference evidence="9" key="1">
    <citation type="submission" date="2020-05" db="EMBL/GenBank/DDBJ databases">
        <title>Phylogenomic resolution of chytrid fungi.</title>
        <authorList>
            <person name="Stajich J.E."/>
            <person name="Amses K."/>
            <person name="Simmons R."/>
            <person name="Seto K."/>
            <person name="Myers J."/>
            <person name="Bonds A."/>
            <person name="Quandt C.A."/>
            <person name="Barry K."/>
            <person name="Liu P."/>
            <person name="Grigoriev I."/>
            <person name="Longcore J.E."/>
            <person name="James T.Y."/>
        </authorList>
    </citation>
    <scope>NUCLEOTIDE SEQUENCE</scope>
    <source>
        <strain evidence="9">JEL0318</strain>
    </source>
</reference>
<dbReference type="GO" id="GO:0000287">
    <property type="term" value="F:magnesium ion binding"/>
    <property type="evidence" value="ECO:0007669"/>
    <property type="project" value="InterPro"/>
</dbReference>
<feature type="non-terminal residue" evidence="9">
    <location>
        <position position="1"/>
    </location>
</feature>
<keyword evidence="8" id="KW-0546">Nucleotide metabolism</keyword>
<keyword evidence="5" id="KW-0547">Nucleotide-binding</keyword>
<organism evidence="9 10">
    <name type="scientific">Rhizophlyctis rosea</name>
    <dbReference type="NCBI Taxonomy" id="64517"/>
    <lineage>
        <taxon>Eukaryota</taxon>
        <taxon>Fungi</taxon>
        <taxon>Fungi incertae sedis</taxon>
        <taxon>Chytridiomycota</taxon>
        <taxon>Chytridiomycota incertae sedis</taxon>
        <taxon>Chytridiomycetes</taxon>
        <taxon>Rhizophlyctidales</taxon>
        <taxon>Rhizophlyctidaceae</taxon>
        <taxon>Rhizophlyctis</taxon>
    </lineage>
</organism>
<comment type="caution">
    <text evidence="9">The sequence shown here is derived from an EMBL/GenBank/DDBJ whole genome shotgun (WGS) entry which is preliminary data.</text>
</comment>
<dbReference type="GO" id="GO:0009117">
    <property type="term" value="P:nucleotide metabolic process"/>
    <property type="evidence" value="ECO:0007669"/>
    <property type="project" value="UniProtKB-KW"/>
</dbReference>
<comment type="similarity">
    <text evidence="2">Belongs to the pyrimidine 5'-nucleotidase family.</text>
</comment>
<accession>A0AAD5X7F2</accession>
<evidence type="ECO:0000256" key="4">
    <source>
        <dbReference type="ARBA" id="ARBA00022723"/>
    </source>
</evidence>
<evidence type="ECO:0000256" key="8">
    <source>
        <dbReference type="ARBA" id="ARBA00023080"/>
    </source>
</evidence>
<evidence type="ECO:0000256" key="7">
    <source>
        <dbReference type="ARBA" id="ARBA00022842"/>
    </source>
</evidence>
<dbReference type="Pfam" id="PF05822">
    <property type="entry name" value="UMPH-1"/>
    <property type="match status" value="1"/>
</dbReference>
<dbReference type="SUPFAM" id="SSF56784">
    <property type="entry name" value="HAD-like"/>
    <property type="match status" value="1"/>
</dbReference>
<evidence type="ECO:0000313" key="9">
    <source>
        <dbReference type="EMBL" id="KAJ3054578.1"/>
    </source>
</evidence>
<keyword evidence="6" id="KW-0378">Hydrolase</keyword>
<keyword evidence="7" id="KW-0460">Magnesium</keyword>
<dbReference type="GO" id="GO:0000166">
    <property type="term" value="F:nucleotide binding"/>
    <property type="evidence" value="ECO:0007669"/>
    <property type="project" value="UniProtKB-KW"/>
</dbReference>
<evidence type="ECO:0000256" key="6">
    <source>
        <dbReference type="ARBA" id="ARBA00022801"/>
    </source>
</evidence>
<dbReference type="PANTHER" id="PTHR13045">
    <property type="entry name" value="5'-NUCLEOTIDASE"/>
    <property type="match status" value="1"/>
</dbReference>
<evidence type="ECO:0000313" key="10">
    <source>
        <dbReference type="Proteomes" id="UP001212841"/>
    </source>
</evidence>
<evidence type="ECO:0000256" key="3">
    <source>
        <dbReference type="ARBA" id="ARBA00012643"/>
    </source>
</evidence>
<protein>
    <recommendedName>
        <fullName evidence="3">5'-nucleotidase</fullName>
        <ecNumber evidence="3">3.1.3.5</ecNumber>
    </recommendedName>
</protein>
<dbReference type="InterPro" id="IPR023214">
    <property type="entry name" value="HAD_sf"/>
</dbReference>
<sequence length="173" mass="19070">LKITRTDLSKAVKEVPVILRPGLREFIGQCEAKEIPILVFSAGLSDIIAEVLQNEKLLTPQTHVIANKIAFDPNGVAVDFPPPLIHTCNKNETAVRDHQYAKDIAHRKNVILMGDSIGDLQMSAGLEHNVQLTIGFLNHDKSTWLEKYGELFDIVILDDSPMDLPIAILSAVA</sequence>